<evidence type="ECO:0008006" key="3">
    <source>
        <dbReference type="Google" id="ProtNLM"/>
    </source>
</evidence>
<evidence type="ECO:0000313" key="2">
    <source>
        <dbReference type="Proteomes" id="UP001595758"/>
    </source>
</evidence>
<dbReference type="EMBL" id="JBHSAB010000023">
    <property type="protein sequence ID" value="MFC3909435.1"/>
    <property type="molecule type" value="Genomic_DNA"/>
</dbReference>
<organism evidence="1 2">
    <name type="scientific">Legionella dresdenensis</name>
    <dbReference type="NCBI Taxonomy" id="450200"/>
    <lineage>
        <taxon>Bacteria</taxon>
        <taxon>Pseudomonadati</taxon>
        <taxon>Pseudomonadota</taxon>
        <taxon>Gammaproteobacteria</taxon>
        <taxon>Legionellales</taxon>
        <taxon>Legionellaceae</taxon>
        <taxon>Legionella</taxon>
    </lineage>
</organism>
<comment type="caution">
    <text evidence="1">The sequence shown here is derived from an EMBL/GenBank/DDBJ whole genome shotgun (WGS) entry which is preliminary data.</text>
</comment>
<protein>
    <recommendedName>
        <fullName evidence="3">Substrate of the Dot/Icm secretion system</fullName>
    </recommendedName>
</protein>
<gene>
    <name evidence="1" type="ORF">ACFORL_10165</name>
</gene>
<reference evidence="2" key="1">
    <citation type="journal article" date="2019" name="Int. J. Syst. Evol. Microbiol.">
        <title>The Global Catalogue of Microorganisms (GCM) 10K type strain sequencing project: providing services to taxonomists for standard genome sequencing and annotation.</title>
        <authorList>
            <consortium name="The Broad Institute Genomics Platform"/>
            <consortium name="The Broad Institute Genome Sequencing Center for Infectious Disease"/>
            <person name="Wu L."/>
            <person name="Ma J."/>
        </authorList>
    </citation>
    <scope>NUCLEOTIDE SEQUENCE [LARGE SCALE GENOMIC DNA]</scope>
    <source>
        <strain evidence="2">CCUG 59858</strain>
    </source>
</reference>
<accession>A0ABV8CGR5</accession>
<keyword evidence="2" id="KW-1185">Reference proteome</keyword>
<sequence length="724" mass="83143">MVNRSSPPNRKITSEKLHNKNCWRFIHQLTIPWVMAEQDSSSEKGNHIQVKPSDVILSRFQAKDPELCDELYRVLVDAEYHADHAYADLYKRINEYVEENITLFIPGTAKKPNEAVYKETIISQLTNQNSRESSEHSILENFIASIYNNNNDILELAYDTLKEVIQEHRPVNQRLTNTISRAIADHGVRINKHSISPADAGSLSGRFRSLVSPNFKPQHTTSLPTIKNYRYKTQQKPIEYRIGTQGQRHNGEERVSPLFIAWLDIQRKNAVPTKISHIYFNNLGLDREHHDIEGSKEKKLSTVLHRLEEKFSNLVVITLPADKGIMSEEHCFSTKKEIPFQNEFNRIINIAYQRNTSKFGANDFYISPRARKLLFCDENDDYSPQVELEILQNLLNNSIARMGLSNQNLLSRADCQAIWVDFTKFALPDYIIRTLNPDGFNFSCKDAIDRAASSSIYYNLMKSIEADEPLTREEFERGLHAAAIVVKGRGMNHHINLVWNAINSYVNTNYDSIEKNPQLKWLITWRDFNCPPERVEELLPLRIQQCSAQLQKIKNSNNKKAISKGLEVQTNMAQMLEYGESIIEDLNKQNKNKVSGKCLLLEIVSMTPEVVTNPTNRNLNEYARAAQQATIRFPRLQYYFSGFMIALFRLLYYPTCGYTNSFIKSWSATREAGNDAITRKHMISLINNLKNVGEQMLQGELNQTGENLANNPELDIDSSSSTLI</sequence>
<dbReference type="Proteomes" id="UP001595758">
    <property type="component" value="Unassembled WGS sequence"/>
</dbReference>
<dbReference type="RefSeq" id="WP_382343649.1">
    <property type="nucleotide sequence ID" value="NZ_JBHSAB010000023.1"/>
</dbReference>
<name>A0ABV8CGR5_9GAMM</name>
<proteinExistence type="predicted"/>
<evidence type="ECO:0000313" key="1">
    <source>
        <dbReference type="EMBL" id="MFC3909435.1"/>
    </source>
</evidence>